<dbReference type="SUPFAM" id="SSF52833">
    <property type="entry name" value="Thioredoxin-like"/>
    <property type="match status" value="1"/>
</dbReference>
<evidence type="ECO:0000313" key="3">
    <source>
        <dbReference type="Proteomes" id="UP001296873"/>
    </source>
</evidence>
<evidence type="ECO:0000313" key="2">
    <source>
        <dbReference type="EMBL" id="MBK1670856.1"/>
    </source>
</evidence>
<dbReference type="PANTHER" id="PTHR41709">
    <property type="entry name" value="KAIB-LIKE PROTEIN 1"/>
    <property type="match status" value="1"/>
</dbReference>
<dbReference type="InterPro" id="IPR011649">
    <property type="entry name" value="KaiB_domain"/>
</dbReference>
<comment type="caution">
    <text evidence="2">The sequence shown here is derived from an EMBL/GenBank/DDBJ whole genome shotgun (WGS) entry which is preliminary data.</text>
</comment>
<dbReference type="Proteomes" id="UP001296873">
    <property type="component" value="Unassembled WGS sequence"/>
</dbReference>
<dbReference type="InterPro" id="IPR039022">
    <property type="entry name" value="KaiB-like"/>
</dbReference>
<evidence type="ECO:0000259" key="1">
    <source>
        <dbReference type="SMART" id="SM01248"/>
    </source>
</evidence>
<dbReference type="EMBL" id="NRRL01000123">
    <property type="protein sequence ID" value="MBK1670856.1"/>
    <property type="molecule type" value="Genomic_DNA"/>
</dbReference>
<proteinExistence type="predicted"/>
<accession>A0ABS1DLG5</accession>
<gene>
    <name evidence="2" type="ORF">CKO28_22835</name>
</gene>
<dbReference type="Gene3D" id="3.40.30.10">
    <property type="entry name" value="Glutaredoxin"/>
    <property type="match status" value="1"/>
</dbReference>
<protein>
    <recommendedName>
        <fullName evidence="1">KaiB domain-containing protein</fullName>
    </recommendedName>
</protein>
<dbReference type="Pfam" id="PF07689">
    <property type="entry name" value="KaiB"/>
    <property type="match status" value="1"/>
</dbReference>
<organism evidence="2 3">
    <name type="scientific">Rhodovibrio sodomensis</name>
    <dbReference type="NCBI Taxonomy" id="1088"/>
    <lineage>
        <taxon>Bacteria</taxon>
        <taxon>Pseudomonadati</taxon>
        <taxon>Pseudomonadota</taxon>
        <taxon>Alphaproteobacteria</taxon>
        <taxon>Rhodospirillales</taxon>
        <taxon>Rhodovibrionaceae</taxon>
        <taxon>Rhodovibrio</taxon>
    </lineage>
</organism>
<name>A0ABS1DLG5_9PROT</name>
<reference evidence="2 3" key="1">
    <citation type="journal article" date="2020" name="Microorganisms">
        <title>Osmotic Adaptation and Compatible Solute Biosynthesis of Phototrophic Bacteria as Revealed from Genome Analyses.</title>
        <authorList>
            <person name="Imhoff J.F."/>
            <person name="Rahn T."/>
            <person name="Kunzel S."/>
            <person name="Keller A."/>
            <person name="Neulinger S.C."/>
        </authorList>
    </citation>
    <scope>NUCLEOTIDE SEQUENCE [LARGE SCALE GENOMIC DNA]</scope>
    <source>
        <strain evidence="2 3">DSM 9895</strain>
    </source>
</reference>
<dbReference type="InterPro" id="IPR036249">
    <property type="entry name" value="Thioredoxin-like_sf"/>
</dbReference>
<sequence>MKLFITGDAPRSRRARANLAQALETVGSDLGDVDEIDILTAPKQALDHGIFASPALVAAAPDGTTDVLYGDLSDMDRLVRFLGFSKAE</sequence>
<keyword evidence="3" id="KW-1185">Reference proteome</keyword>
<dbReference type="SMART" id="SM01248">
    <property type="entry name" value="KaiB"/>
    <property type="match status" value="1"/>
</dbReference>
<dbReference type="PANTHER" id="PTHR41709:SF2">
    <property type="entry name" value="CIRCADIAN CLOCK PROTEIN KAIB2"/>
    <property type="match status" value="1"/>
</dbReference>
<feature type="domain" description="KaiB" evidence="1">
    <location>
        <begin position="2"/>
        <end position="84"/>
    </location>
</feature>